<dbReference type="RefSeq" id="WP_207870986.1">
    <property type="nucleotide sequence ID" value="NZ_CP062222.1"/>
</dbReference>
<dbReference type="EMBL" id="CP062222">
    <property type="protein sequence ID" value="QTC91813.1"/>
    <property type="molecule type" value="Genomic_DNA"/>
</dbReference>
<evidence type="ECO:0000256" key="1">
    <source>
        <dbReference type="SAM" id="SignalP"/>
    </source>
</evidence>
<gene>
    <name evidence="2" type="ORF">IFJ75_02460</name>
</gene>
<evidence type="ECO:0000313" key="3">
    <source>
        <dbReference type="Proteomes" id="UP000663918"/>
    </source>
</evidence>
<dbReference type="InterPro" id="IPR011050">
    <property type="entry name" value="Pectin_lyase_fold/virulence"/>
</dbReference>
<feature type="signal peptide" evidence="1">
    <location>
        <begin position="1"/>
        <end position="20"/>
    </location>
</feature>
<sequence>MKTPPASALRLLTLATAATAVVFTAFDAAPAAAQTAARVEAQTRPNFGLLLSPSAGTRNRNHRRYNYRDHRPDYRPDWRPGPDGGWGPGYGPGAGPNEVIVQCGGNPGSGAIENAVRRVPAGGTLTIRSNGGACVGWLNIDKPMTVRGSGTYAGQVTLQAPEGLPCITVAPGVRAVIQDLAMAAPTAGEAPCVAGDEATVVLDRVSLRYVGNESPFLIRGGILDIRNASIDAQTMSPAILVEDGTLTAVSVNVINAQSGIEVAPGSGGPSLINSVYLTGEKNPSNFGPRSIGVNVRSRRSLGELNIVNSRICGYNEGVAVDGVRVNVQGSKVCLADKGLVVYGGELKLDDSRVRARYVGVYADAGRAVVTASIFSGVDRPFESGPRGDVDASNNRLWSRSDICRPDFRDEYRGRYSPDWGGRRRDDRFSCMTRPYPQEWWAEEEGAMGLPYVNDAYVLPGMGRFNSGCGWYTRDGGFIDDTRYYGEARWGRRNPPLPYANDPRYDRGWIRQQERLRETWCSAPSRGGFGLLNPVAPIVTPY</sequence>
<proteinExistence type="predicted"/>
<organism evidence="2 3">
    <name type="scientific">Brevundimonas goettingensis</name>
    <dbReference type="NCBI Taxonomy" id="2774190"/>
    <lineage>
        <taxon>Bacteria</taxon>
        <taxon>Pseudomonadati</taxon>
        <taxon>Pseudomonadota</taxon>
        <taxon>Alphaproteobacteria</taxon>
        <taxon>Caulobacterales</taxon>
        <taxon>Caulobacteraceae</taxon>
        <taxon>Brevundimonas</taxon>
    </lineage>
</organism>
<dbReference type="KEGG" id="bgoe:IFJ75_02460"/>
<keyword evidence="1" id="KW-0732">Signal</keyword>
<evidence type="ECO:0008006" key="4">
    <source>
        <dbReference type="Google" id="ProtNLM"/>
    </source>
</evidence>
<dbReference type="Proteomes" id="UP000663918">
    <property type="component" value="Chromosome"/>
</dbReference>
<keyword evidence="3" id="KW-1185">Reference proteome</keyword>
<accession>A0A975C0Z2</accession>
<name>A0A975C0Z2_9CAUL</name>
<dbReference type="AlphaFoldDB" id="A0A975C0Z2"/>
<feature type="chain" id="PRO_5036994637" description="Right-handed parallel beta-helix repeat-containing protein" evidence="1">
    <location>
        <begin position="21"/>
        <end position="541"/>
    </location>
</feature>
<evidence type="ECO:0000313" key="2">
    <source>
        <dbReference type="EMBL" id="QTC91813.1"/>
    </source>
</evidence>
<dbReference type="SUPFAM" id="SSF51126">
    <property type="entry name" value="Pectin lyase-like"/>
    <property type="match status" value="1"/>
</dbReference>
<protein>
    <recommendedName>
        <fullName evidence="4">Right-handed parallel beta-helix repeat-containing protein</fullName>
    </recommendedName>
</protein>
<reference evidence="2" key="1">
    <citation type="submission" date="2020-09" db="EMBL/GenBank/DDBJ databases">
        <title>Brevundimonas sp. LVF2 isolated from a puddle in Goettingen, Germany.</title>
        <authorList>
            <person name="Friedrich I."/>
            <person name="Klassen A."/>
            <person name="Hannes N."/>
            <person name="Schneider D."/>
            <person name="Hertel R."/>
            <person name="Daniel R."/>
        </authorList>
    </citation>
    <scope>NUCLEOTIDE SEQUENCE</scope>
    <source>
        <strain evidence="2">LVF2</strain>
    </source>
</reference>